<organism evidence="1 2">
    <name type="scientific">Kingdonia uniflora</name>
    <dbReference type="NCBI Taxonomy" id="39325"/>
    <lineage>
        <taxon>Eukaryota</taxon>
        <taxon>Viridiplantae</taxon>
        <taxon>Streptophyta</taxon>
        <taxon>Embryophyta</taxon>
        <taxon>Tracheophyta</taxon>
        <taxon>Spermatophyta</taxon>
        <taxon>Magnoliopsida</taxon>
        <taxon>Ranunculales</taxon>
        <taxon>Circaeasteraceae</taxon>
        <taxon>Kingdonia</taxon>
    </lineage>
</organism>
<dbReference type="EMBL" id="JACGCM010002284">
    <property type="protein sequence ID" value="KAF6141963.1"/>
    <property type="molecule type" value="Genomic_DNA"/>
</dbReference>
<dbReference type="Proteomes" id="UP000541444">
    <property type="component" value="Unassembled WGS sequence"/>
</dbReference>
<name>A0A7J7LH49_9MAGN</name>
<comment type="caution">
    <text evidence="1">The sequence shown here is derived from an EMBL/GenBank/DDBJ whole genome shotgun (WGS) entry which is preliminary data.</text>
</comment>
<dbReference type="AlphaFoldDB" id="A0A7J7LH49"/>
<sequence>MSATRVKTRSRRQQDAEKGHLAIKVAEVEERYFNHFAVFDVLPPRGPFDVTGMSPELMEAEANHWFWYDIFAEEVLGTIHRHAVLRYIVEDEIRQENILANRVHLDFSFSSISDSPIIGNEEIFVFIERAKVAKERDSKAVCLQDGGRVRDNTDINFGKEGDYYGDGEETDEILNFKHKYGILQDVRLDDYYGDMVNQEIPIDGILVLCKQIKKGLILPLRADKIFF</sequence>
<proteinExistence type="predicted"/>
<evidence type="ECO:0000313" key="1">
    <source>
        <dbReference type="EMBL" id="KAF6141963.1"/>
    </source>
</evidence>
<accession>A0A7J7LH49</accession>
<gene>
    <name evidence="1" type="ORF">GIB67_037931</name>
</gene>
<keyword evidence="2" id="KW-1185">Reference proteome</keyword>
<evidence type="ECO:0000313" key="2">
    <source>
        <dbReference type="Proteomes" id="UP000541444"/>
    </source>
</evidence>
<protein>
    <submittedName>
        <fullName evidence="1">Uncharacterized protein</fullName>
    </submittedName>
</protein>
<reference evidence="1 2" key="1">
    <citation type="journal article" date="2020" name="IScience">
        <title>Genome Sequencing of the Endangered Kingdonia uniflora (Circaeasteraceae, Ranunculales) Reveals Potential Mechanisms of Evolutionary Specialization.</title>
        <authorList>
            <person name="Sun Y."/>
            <person name="Deng T."/>
            <person name="Zhang A."/>
            <person name="Moore M.J."/>
            <person name="Landis J.B."/>
            <person name="Lin N."/>
            <person name="Zhang H."/>
            <person name="Zhang X."/>
            <person name="Huang J."/>
            <person name="Zhang X."/>
            <person name="Sun H."/>
            <person name="Wang H."/>
        </authorList>
    </citation>
    <scope>NUCLEOTIDE SEQUENCE [LARGE SCALE GENOMIC DNA]</scope>
    <source>
        <strain evidence="1">TB1705</strain>
        <tissue evidence="1">Leaf</tissue>
    </source>
</reference>